<comment type="caution">
    <text evidence="2">The sequence shown here is derived from an EMBL/GenBank/DDBJ whole genome shotgun (WGS) entry which is preliminary data.</text>
</comment>
<sequence length="138" mass="15734">MICVTTQNSQSSKNRERRRKPCAKRSLYAPGIAKRRKDKNLAAMDPRGTPQLGVPSQAMRLRSSDREKCLKSQDLHQKLIPYPYFRRSRPHIRKTSFQSIKSLILKAPEGSDRTRERFCKPGSSFYPQNSVGLGNGSL</sequence>
<evidence type="ECO:0000313" key="2">
    <source>
        <dbReference type="EMBL" id="KAD7477691.1"/>
    </source>
</evidence>
<keyword evidence="3" id="KW-1185">Reference proteome</keyword>
<feature type="compositionally biased region" description="Polar residues" evidence="1">
    <location>
        <begin position="1"/>
        <end position="12"/>
    </location>
</feature>
<evidence type="ECO:0000313" key="3">
    <source>
        <dbReference type="Proteomes" id="UP000326396"/>
    </source>
</evidence>
<reference evidence="2 3" key="1">
    <citation type="submission" date="2019-05" db="EMBL/GenBank/DDBJ databases">
        <title>Mikania micrantha, genome provides insights into the molecular mechanism of rapid growth.</title>
        <authorList>
            <person name="Liu B."/>
        </authorList>
    </citation>
    <scope>NUCLEOTIDE SEQUENCE [LARGE SCALE GENOMIC DNA]</scope>
    <source>
        <strain evidence="2">NLD-2019</strain>
        <tissue evidence="2">Leaf</tissue>
    </source>
</reference>
<evidence type="ECO:0000256" key="1">
    <source>
        <dbReference type="SAM" id="MobiDB-lite"/>
    </source>
</evidence>
<gene>
    <name evidence="2" type="ORF">E3N88_00827</name>
</gene>
<accession>A0A5N6Q149</accession>
<feature type="region of interest" description="Disordered" evidence="1">
    <location>
        <begin position="1"/>
        <end position="58"/>
    </location>
</feature>
<organism evidence="2 3">
    <name type="scientific">Mikania micrantha</name>
    <name type="common">bitter vine</name>
    <dbReference type="NCBI Taxonomy" id="192012"/>
    <lineage>
        <taxon>Eukaryota</taxon>
        <taxon>Viridiplantae</taxon>
        <taxon>Streptophyta</taxon>
        <taxon>Embryophyta</taxon>
        <taxon>Tracheophyta</taxon>
        <taxon>Spermatophyta</taxon>
        <taxon>Magnoliopsida</taxon>
        <taxon>eudicotyledons</taxon>
        <taxon>Gunneridae</taxon>
        <taxon>Pentapetalae</taxon>
        <taxon>asterids</taxon>
        <taxon>campanulids</taxon>
        <taxon>Asterales</taxon>
        <taxon>Asteraceae</taxon>
        <taxon>Asteroideae</taxon>
        <taxon>Heliantheae alliance</taxon>
        <taxon>Eupatorieae</taxon>
        <taxon>Mikania</taxon>
    </lineage>
</organism>
<name>A0A5N6Q149_9ASTR</name>
<dbReference type="Proteomes" id="UP000326396">
    <property type="component" value="Linkage Group LG1"/>
</dbReference>
<dbReference type="EMBL" id="SZYD01000001">
    <property type="protein sequence ID" value="KAD7477691.1"/>
    <property type="molecule type" value="Genomic_DNA"/>
</dbReference>
<protein>
    <submittedName>
        <fullName evidence="2">Uncharacterized protein</fullName>
    </submittedName>
</protein>
<dbReference type="AlphaFoldDB" id="A0A5N6Q149"/>
<proteinExistence type="predicted"/>